<feature type="transmembrane region" description="Helical" evidence="8">
    <location>
        <begin position="20"/>
        <end position="39"/>
    </location>
</feature>
<feature type="transmembrane region" description="Helical" evidence="8">
    <location>
        <begin position="174"/>
        <end position="196"/>
    </location>
</feature>
<accession>A0A239DID3</accession>
<feature type="transmembrane region" description="Helical" evidence="8">
    <location>
        <begin position="278"/>
        <end position="297"/>
    </location>
</feature>
<dbReference type="InterPro" id="IPR004638">
    <property type="entry name" value="EmrB-like"/>
</dbReference>
<dbReference type="PANTHER" id="PTHR42718">
    <property type="entry name" value="MAJOR FACILITATOR SUPERFAMILY MULTIDRUG TRANSPORTER MFSC"/>
    <property type="match status" value="1"/>
</dbReference>
<dbReference type="FunFam" id="1.20.1720.10:FF:000016">
    <property type="entry name" value="EmrB/QacA family drug resistance transporter"/>
    <property type="match status" value="1"/>
</dbReference>
<feature type="transmembrane region" description="Helical" evidence="8">
    <location>
        <begin position="240"/>
        <end position="258"/>
    </location>
</feature>
<dbReference type="Gene3D" id="1.20.1250.20">
    <property type="entry name" value="MFS general substrate transporter like domains"/>
    <property type="match status" value="1"/>
</dbReference>
<organism evidence="10 11">
    <name type="scientific">Pseudomonas segetis</name>
    <dbReference type="NCBI Taxonomy" id="298908"/>
    <lineage>
        <taxon>Bacteria</taxon>
        <taxon>Pseudomonadati</taxon>
        <taxon>Pseudomonadota</taxon>
        <taxon>Gammaproteobacteria</taxon>
        <taxon>Pseudomonadales</taxon>
        <taxon>Pseudomonadaceae</taxon>
        <taxon>Pseudomonas</taxon>
    </lineage>
</organism>
<evidence type="ECO:0000259" key="9">
    <source>
        <dbReference type="PROSITE" id="PS50850"/>
    </source>
</evidence>
<feature type="transmembrane region" description="Helical" evidence="8">
    <location>
        <begin position="88"/>
        <end position="107"/>
    </location>
</feature>
<feature type="transmembrane region" description="Helical" evidence="8">
    <location>
        <begin position="317"/>
        <end position="336"/>
    </location>
</feature>
<gene>
    <name evidence="10" type="ORF">SAMN05216255_2260</name>
</gene>
<comment type="subcellular location">
    <subcellularLocation>
        <location evidence="1">Cell membrane</location>
        <topology evidence="1">Multi-pass membrane protein</topology>
    </subcellularLocation>
</comment>
<dbReference type="RefSeq" id="WP_089359782.1">
    <property type="nucleotide sequence ID" value="NZ_FZOG01000002.1"/>
</dbReference>
<keyword evidence="3" id="KW-0813">Transport</keyword>
<reference evidence="11" key="1">
    <citation type="submission" date="2017-06" db="EMBL/GenBank/DDBJ databases">
        <authorList>
            <person name="Varghese N."/>
            <person name="Submissions S."/>
        </authorList>
    </citation>
    <scope>NUCLEOTIDE SEQUENCE [LARGE SCALE GENOMIC DNA]</scope>
    <source>
        <strain evidence="11">CIP 108523</strain>
    </source>
</reference>
<proteinExistence type="inferred from homology"/>
<protein>
    <submittedName>
        <fullName evidence="10">MFS transporter, DHA2 family, multidrug resistance protein</fullName>
    </submittedName>
</protein>
<keyword evidence="7 8" id="KW-0472">Membrane</keyword>
<dbReference type="SUPFAM" id="SSF103473">
    <property type="entry name" value="MFS general substrate transporter"/>
    <property type="match status" value="1"/>
</dbReference>
<evidence type="ECO:0000256" key="5">
    <source>
        <dbReference type="ARBA" id="ARBA00022692"/>
    </source>
</evidence>
<dbReference type="AlphaFoldDB" id="A0A239DID3"/>
<evidence type="ECO:0000256" key="2">
    <source>
        <dbReference type="ARBA" id="ARBA00008537"/>
    </source>
</evidence>
<evidence type="ECO:0000256" key="1">
    <source>
        <dbReference type="ARBA" id="ARBA00004651"/>
    </source>
</evidence>
<feature type="transmembrane region" description="Helical" evidence="8">
    <location>
        <begin position="59"/>
        <end position="79"/>
    </location>
</feature>
<feature type="transmembrane region" description="Helical" evidence="8">
    <location>
        <begin position="113"/>
        <end position="135"/>
    </location>
</feature>
<dbReference type="PANTHER" id="PTHR42718:SF9">
    <property type="entry name" value="MAJOR FACILITATOR SUPERFAMILY MULTIDRUG TRANSPORTER MFSC"/>
    <property type="match status" value="1"/>
</dbReference>
<evidence type="ECO:0000256" key="8">
    <source>
        <dbReference type="SAM" id="Phobius"/>
    </source>
</evidence>
<dbReference type="GO" id="GO:0022857">
    <property type="term" value="F:transmembrane transporter activity"/>
    <property type="evidence" value="ECO:0007669"/>
    <property type="project" value="InterPro"/>
</dbReference>
<dbReference type="InterPro" id="IPR011701">
    <property type="entry name" value="MFS"/>
</dbReference>
<keyword evidence="11" id="KW-1185">Reference proteome</keyword>
<feature type="transmembrane region" description="Helical" evidence="8">
    <location>
        <begin position="374"/>
        <end position="396"/>
    </location>
</feature>
<keyword evidence="6 8" id="KW-1133">Transmembrane helix</keyword>
<dbReference type="InterPro" id="IPR020846">
    <property type="entry name" value="MFS_dom"/>
</dbReference>
<feature type="transmembrane region" description="Helical" evidence="8">
    <location>
        <begin position="147"/>
        <end position="168"/>
    </location>
</feature>
<feature type="transmembrane region" description="Helical" evidence="8">
    <location>
        <begin position="408"/>
        <end position="428"/>
    </location>
</feature>
<dbReference type="EMBL" id="FZOG01000002">
    <property type="protein sequence ID" value="SNS31751.1"/>
    <property type="molecule type" value="Genomic_DNA"/>
</dbReference>
<evidence type="ECO:0000256" key="6">
    <source>
        <dbReference type="ARBA" id="ARBA00022989"/>
    </source>
</evidence>
<name>A0A239DID3_9PSED</name>
<dbReference type="PROSITE" id="PS50850">
    <property type="entry name" value="MFS"/>
    <property type="match status" value="1"/>
</dbReference>
<evidence type="ECO:0000256" key="3">
    <source>
        <dbReference type="ARBA" id="ARBA00022448"/>
    </source>
</evidence>
<evidence type="ECO:0000256" key="4">
    <source>
        <dbReference type="ARBA" id="ARBA00022475"/>
    </source>
</evidence>
<dbReference type="Pfam" id="PF07690">
    <property type="entry name" value="MFS_1"/>
    <property type="match status" value="1"/>
</dbReference>
<dbReference type="NCBIfam" id="TIGR00711">
    <property type="entry name" value="efflux_EmrB"/>
    <property type="match status" value="1"/>
</dbReference>
<keyword evidence="4" id="KW-1003">Cell membrane</keyword>
<evidence type="ECO:0000313" key="10">
    <source>
        <dbReference type="EMBL" id="SNS31751.1"/>
    </source>
</evidence>
<dbReference type="CDD" id="cd17503">
    <property type="entry name" value="MFS_LmrB_MDR_like"/>
    <property type="match status" value="1"/>
</dbReference>
<keyword evidence="5 8" id="KW-0812">Transmembrane</keyword>
<feature type="transmembrane region" description="Helical" evidence="8">
    <location>
        <begin position="487"/>
        <end position="504"/>
    </location>
</feature>
<comment type="similarity">
    <text evidence="2">Belongs to the major facilitator superfamily. EmrB family.</text>
</comment>
<evidence type="ECO:0000256" key="7">
    <source>
        <dbReference type="ARBA" id="ARBA00023136"/>
    </source>
</evidence>
<feature type="domain" description="Major facilitator superfamily (MFS) profile" evidence="9">
    <location>
        <begin position="22"/>
        <end position="510"/>
    </location>
</feature>
<evidence type="ECO:0000313" key="11">
    <source>
        <dbReference type="Proteomes" id="UP000242915"/>
    </source>
</evidence>
<feature type="transmembrane region" description="Helical" evidence="8">
    <location>
        <begin position="343"/>
        <end position="362"/>
    </location>
</feature>
<feature type="transmembrane region" description="Helical" evidence="8">
    <location>
        <begin position="208"/>
        <end position="228"/>
    </location>
</feature>
<dbReference type="Proteomes" id="UP000242915">
    <property type="component" value="Unassembled WGS sequence"/>
</dbReference>
<dbReference type="GO" id="GO:0005886">
    <property type="term" value="C:plasma membrane"/>
    <property type="evidence" value="ECO:0007669"/>
    <property type="project" value="UniProtKB-SubCell"/>
</dbReference>
<sequence>MTDANKHATNLAPEPSLQDWIAVLSTMLGAFMAVIDILITNASLKEIQSALGATLNEGSWISTAYLVAEIIIIPLTVWLNDLLGKRRLTIWLTLGFIGSSLLCSLAWSLNSMIVFRAFQGLCGGAFIPLAFSMVLTHLPEHRRPTGMALFAVTATFAPAIGPTIGGWLTETLGWQYLFYINIPPGLLMIAGLMYGLKQHPINWKLLDQADYAGICTMAIGLASLQVFLEEGYRNDWFSSPMILALAIVAFISLGAFIIIELSRDNPLLNLRILKNRNFFLSCIATVGLGIGLYGSIYALPLYLSQVQDNSPLQIGRLIMWMGLPQLAIIPCVPLLMRFIDPRILCAFGFGLFGYASFISGSLNPDMGAEQLLHIQLIRAAGQPLILITSSLIATSYIETRDAGAASALFNIIRNLTGAIFIALLVTMLQSETRRNYEYLRESVSSLNPQALRRLDFLTDKLGNSERALALIAEQAREQASILAYNEAFHIMGAALIISVLAILLTRRLPAGSKLGAVH</sequence>
<dbReference type="InterPro" id="IPR036259">
    <property type="entry name" value="MFS_trans_sf"/>
</dbReference>